<sequence>MKQLEIIVNKREHLSLSINSSSTVEQLINKIIQTLQFPKESKYTITIDGTPIDSSYQIPENLQSRIIADFNCLTSIQFENPFIQTTEQELDLCKPLVEIQKELAKVMLPIEYQIIILKNGKRLTETYINYYPEIPKKLQFIVKASIYINYQGIHHQLQLNPFEKIEKIKNYIFQQLNIDQGFLLFYNNTQLNDEMYFISYLIPDHSELTIKLQTRITLLVKYQNIVHKYSTSLNEKLSVVKTKLKQTYKIPENEKLELFYQNIYLDNNEEKLSALNIEDNSLINITIGKKYNLNLENDYQQQTYQCQVNSIDLVSILDDIIPLQNCQLTYYFGGKELDKNRSFDQIQVNNCNINIKYRVQKKTIFVNFQEEQKSSIKLEVNISDPIRLALPHINLANDSITMFFQGRKISIESTYDQEGIKEGSTIIYQFNQFQIKYTIAPDFQEYSILIAPRINGAQLINILSKNYKGLSKKFKLMLNNIEFPVSQIVEKQENQCFRLVSMFEMQFQFQNDNHIYNKTYSMDDTILIARQRFSEEFNIPLNQLYIFFLDQELKDEYMIHKYKGKDLQICETICVKFQKYKSNVLIQKNCNKNFQVKEILKEFLREFSQKGCRCFLNNQLINELNLLKEITNQPAVLLVVEFQQELQLINKQIKTQAIQVEFYPKQIVASTLARFMNGNFQFYQNDELIDATKSFEDNHIQNKSQIYYEECYNFTLEILNDNQQIQLRINSQKIKIKDAIQQKIQEKYSSQFSAFYNKQEINLENTFLQEKLMDQSKIQIQLHQQLKVFIKDNDYKIQFTVSSNITVGELIKQLKGSKQKKLFNAENQKQLQDHEVLFTLINSNKVVDLIYKEPIENSNSLYIPSEPIQNNRKITLDINTQEPVPLQIVIYNMMDDHKLYETVRLDQKVGEFLDQFEKKMEFSGVTLFYDGEIVDRNKKFQEINLNALSIFEIVC</sequence>
<gene>
    <name evidence="1" type="ORF">PSON_ATCC_30995.1.T1360083</name>
</gene>
<dbReference type="AlphaFoldDB" id="A0A8S1R464"/>
<dbReference type="CDD" id="cd17039">
    <property type="entry name" value="Ubl_ubiquitin_like"/>
    <property type="match status" value="1"/>
</dbReference>
<dbReference type="EMBL" id="CAJJDN010000136">
    <property type="protein sequence ID" value="CAD8122094.1"/>
    <property type="molecule type" value="Genomic_DNA"/>
</dbReference>
<proteinExistence type="predicted"/>
<organism evidence="1 2">
    <name type="scientific">Paramecium sonneborni</name>
    <dbReference type="NCBI Taxonomy" id="65129"/>
    <lineage>
        <taxon>Eukaryota</taxon>
        <taxon>Sar</taxon>
        <taxon>Alveolata</taxon>
        <taxon>Ciliophora</taxon>
        <taxon>Intramacronucleata</taxon>
        <taxon>Oligohymenophorea</taxon>
        <taxon>Peniculida</taxon>
        <taxon>Parameciidae</taxon>
        <taxon>Paramecium</taxon>
    </lineage>
</organism>
<evidence type="ECO:0008006" key="3">
    <source>
        <dbReference type="Google" id="ProtNLM"/>
    </source>
</evidence>
<evidence type="ECO:0000313" key="2">
    <source>
        <dbReference type="Proteomes" id="UP000692954"/>
    </source>
</evidence>
<accession>A0A8S1R464</accession>
<keyword evidence="2" id="KW-1185">Reference proteome</keyword>
<comment type="caution">
    <text evidence="1">The sequence shown here is derived from an EMBL/GenBank/DDBJ whole genome shotgun (WGS) entry which is preliminary data.</text>
</comment>
<name>A0A8S1R464_9CILI</name>
<protein>
    <recommendedName>
        <fullName evidence="3">Ubiquitin-like domain-containing protein</fullName>
    </recommendedName>
</protein>
<dbReference type="Proteomes" id="UP000692954">
    <property type="component" value="Unassembled WGS sequence"/>
</dbReference>
<reference evidence="1" key="1">
    <citation type="submission" date="2021-01" db="EMBL/GenBank/DDBJ databases">
        <authorList>
            <consortium name="Genoscope - CEA"/>
            <person name="William W."/>
        </authorList>
    </citation>
    <scope>NUCLEOTIDE SEQUENCE</scope>
</reference>
<dbReference type="OrthoDB" id="305890at2759"/>
<evidence type="ECO:0000313" key="1">
    <source>
        <dbReference type="EMBL" id="CAD8122094.1"/>
    </source>
</evidence>